<protein>
    <submittedName>
        <fullName evidence="9">19066_t:CDS:1</fullName>
    </submittedName>
</protein>
<keyword evidence="8" id="KW-1133">Transmembrane helix</keyword>
<dbReference type="InterPro" id="IPR036396">
    <property type="entry name" value="Cyt_P450_sf"/>
</dbReference>
<evidence type="ECO:0000256" key="4">
    <source>
        <dbReference type="ARBA" id="ARBA00023004"/>
    </source>
</evidence>
<dbReference type="InterPro" id="IPR002401">
    <property type="entry name" value="Cyt_P450_E_grp-I"/>
</dbReference>
<dbReference type="PANTHER" id="PTHR24303:SF31">
    <property type="entry name" value="CYTOCHROME P450 307A1-RELATED"/>
    <property type="match status" value="1"/>
</dbReference>
<keyword evidence="10" id="KW-1185">Reference proteome</keyword>
<keyword evidence="5 7" id="KW-0503">Monooxygenase</keyword>
<organism evidence="9 10">
    <name type="scientific">Funneliformis geosporum</name>
    <dbReference type="NCBI Taxonomy" id="1117311"/>
    <lineage>
        <taxon>Eukaryota</taxon>
        <taxon>Fungi</taxon>
        <taxon>Fungi incertae sedis</taxon>
        <taxon>Mucoromycota</taxon>
        <taxon>Glomeromycotina</taxon>
        <taxon>Glomeromycetes</taxon>
        <taxon>Glomerales</taxon>
        <taxon>Glomeraceae</taxon>
        <taxon>Funneliformis</taxon>
    </lineage>
</organism>
<evidence type="ECO:0000256" key="2">
    <source>
        <dbReference type="ARBA" id="ARBA00022723"/>
    </source>
</evidence>
<comment type="caution">
    <text evidence="9">The sequence shown here is derived from an EMBL/GenBank/DDBJ whole genome shotgun (WGS) entry which is preliminary data.</text>
</comment>
<gene>
    <name evidence="9" type="ORF">FWILDA_LOCUS4227</name>
</gene>
<keyword evidence="6 7" id="KW-0349">Heme</keyword>
<feature type="transmembrane region" description="Helical" evidence="8">
    <location>
        <begin position="12"/>
        <end position="29"/>
    </location>
</feature>
<dbReference type="GO" id="GO:0005506">
    <property type="term" value="F:iron ion binding"/>
    <property type="evidence" value="ECO:0007669"/>
    <property type="project" value="InterPro"/>
</dbReference>
<dbReference type="GO" id="GO:0004497">
    <property type="term" value="F:monooxygenase activity"/>
    <property type="evidence" value="ECO:0007669"/>
    <property type="project" value="UniProtKB-KW"/>
</dbReference>
<dbReference type="Proteomes" id="UP001153678">
    <property type="component" value="Unassembled WGS sequence"/>
</dbReference>
<evidence type="ECO:0000256" key="6">
    <source>
        <dbReference type="PIRSR" id="PIRSR602401-1"/>
    </source>
</evidence>
<accession>A0A9W4SIH0</accession>
<proteinExistence type="inferred from homology"/>
<evidence type="ECO:0000313" key="9">
    <source>
        <dbReference type="EMBL" id="CAI2169731.1"/>
    </source>
</evidence>
<dbReference type="Pfam" id="PF00067">
    <property type="entry name" value="p450"/>
    <property type="match status" value="1"/>
</dbReference>
<dbReference type="EMBL" id="CAMKVN010000617">
    <property type="protein sequence ID" value="CAI2169731.1"/>
    <property type="molecule type" value="Genomic_DNA"/>
</dbReference>
<evidence type="ECO:0000256" key="8">
    <source>
        <dbReference type="SAM" id="Phobius"/>
    </source>
</evidence>
<name>A0A9W4SIH0_9GLOM</name>
<comment type="cofactor">
    <cofactor evidence="1 6">
        <name>heme</name>
        <dbReference type="ChEBI" id="CHEBI:30413"/>
    </cofactor>
</comment>
<evidence type="ECO:0000313" key="10">
    <source>
        <dbReference type="Proteomes" id="UP001153678"/>
    </source>
</evidence>
<dbReference type="PRINTS" id="PR00463">
    <property type="entry name" value="EP450I"/>
</dbReference>
<evidence type="ECO:0000256" key="7">
    <source>
        <dbReference type="RuleBase" id="RU000461"/>
    </source>
</evidence>
<reference evidence="9" key="1">
    <citation type="submission" date="2022-08" db="EMBL/GenBank/DDBJ databases">
        <authorList>
            <person name="Kallberg Y."/>
            <person name="Tangrot J."/>
            <person name="Rosling A."/>
        </authorList>
    </citation>
    <scope>NUCLEOTIDE SEQUENCE</scope>
    <source>
        <strain evidence="9">Wild A</strain>
    </source>
</reference>
<evidence type="ECO:0000256" key="1">
    <source>
        <dbReference type="ARBA" id="ARBA00001971"/>
    </source>
</evidence>
<keyword evidence="8" id="KW-0812">Transmembrane</keyword>
<evidence type="ECO:0000256" key="3">
    <source>
        <dbReference type="ARBA" id="ARBA00023002"/>
    </source>
</evidence>
<sequence>MSFLTSLGTLDFVKIVISIILIYLAYFYHKYFTRPNPLPGLIPLTIVGDVLRLILLANGDLAELLKLLNKKHGDIFEIYFGSTRLIVFARAEYVEKLMAASTKSNYVIRSEDLPSLDELGVKGKGILLNSNIPAWRFNRKFLTQAILAPSFSKEVLHWTPILFNELNGYWKEIGENAPIDFAVWIHRFTTDIIFQLTVGLKVNAMATYFNNVEPSKRIHIDPNPVVEDIANFADEAEKGLNDLDFALTYPAFIRHTILRKKNQAMIDNRRKVVETMIKIIDHRRKEIEEISINEELRHDMLSSLITANTERDINDSKYINEEYKPLNNDEISQILLEAIIGGIDTTANLLCFIIYYLCHYPNVLTRLRNELDSIFCLDQNRLPTMEDLSKMQYAEAIIKECSRLVNTVKLAQRISSSSDVVAGFEWPANTSYIVYIEGIHLNPVHWKDPYNFNPDRFIETEPQKNTFLMFGGGVRICPGRKLALVELKCLIALIYRNLDITLIDMNAPLNLKHHIINSCTELKIRVKQRSIS</sequence>
<keyword evidence="3 7" id="KW-0560">Oxidoreductase</keyword>
<comment type="similarity">
    <text evidence="7">Belongs to the cytochrome P450 family.</text>
</comment>
<dbReference type="AlphaFoldDB" id="A0A9W4SIH0"/>
<dbReference type="SUPFAM" id="SSF48264">
    <property type="entry name" value="Cytochrome P450"/>
    <property type="match status" value="1"/>
</dbReference>
<keyword evidence="4 6" id="KW-0408">Iron</keyword>
<dbReference type="InterPro" id="IPR017972">
    <property type="entry name" value="Cyt_P450_CS"/>
</dbReference>
<dbReference type="PRINTS" id="PR00385">
    <property type="entry name" value="P450"/>
</dbReference>
<dbReference type="Gene3D" id="1.10.630.10">
    <property type="entry name" value="Cytochrome P450"/>
    <property type="match status" value="1"/>
</dbReference>
<dbReference type="PROSITE" id="PS00086">
    <property type="entry name" value="CYTOCHROME_P450"/>
    <property type="match status" value="1"/>
</dbReference>
<dbReference type="GO" id="GO:0016705">
    <property type="term" value="F:oxidoreductase activity, acting on paired donors, with incorporation or reduction of molecular oxygen"/>
    <property type="evidence" value="ECO:0007669"/>
    <property type="project" value="InterPro"/>
</dbReference>
<evidence type="ECO:0000256" key="5">
    <source>
        <dbReference type="ARBA" id="ARBA00023033"/>
    </source>
</evidence>
<keyword evidence="2 6" id="KW-0479">Metal-binding</keyword>
<dbReference type="GO" id="GO:0020037">
    <property type="term" value="F:heme binding"/>
    <property type="evidence" value="ECO:0007669"/>
    <property type="project" value="InterPro"/>
</dbReference>
<dbReference type="InterPro" id="IPR001128">
    <property type="entry name" value="Cyt_P450"/>
</dbReference>
<dbReference type="PANTHER" id="PTHR24303">
    <property type="entry name" value="HEME-BINDING MONOOXYGENASE FAMILY"/>
    <property type="match status" value="1"/>
</dbReference>
<dbReference type="OrthoDB" id="3934656at2759"/>
<keyword evidence="8" id="KW-0472">Membrane</keyword>
<feature type="binding site" description="axial binding residue" evidence="6">
    <location>
        <position position="477"/>
    </location>
    <ligand>
        <name>heme</name>
        <dbReference type="ChEBI" id="CHEBI:30413"/>
    </ligand>
    <ligandPart>
        <name>Fe</name>
        <dbReference type="ChEBI" id="CHEBI:18248"/>
    </ligandPart>
</feature>